<dbReference type="Pfam" id="PF21531">
    <property type="entry name" value="Rv2175c_wHTH"/>
    <property type="match status" value="1"/>
</dbReference>
<reference evidence="3 4" key="1">
    <citation type="submission" date="2019-03" db="EMBL/GenBank/DDBJ databases">
        <title>Root nodule microbial communities of legume samples collected from USA, Mexico and Botswana.</title>
        <authorList>
            <person name="Hirsch A."/>
        </authorList>
    </citation>
    <scope>NUCLEOTIDE SEQUENCE [LARGE SCALE GENOMIC DNA]</scope>
    <source>
        <strain evidence="3 4">55</strain>
    </source>
</reference>
<feature type="domain" description="Rv2175c C-terminal" evidence="1">
    <location>
        <begin position="68"/>
        <end position="123"/>
    </location>
</feature>
<dbReference type="InterPro" id="IPR048576">
    <property type="entry name" value="Rv2175c_wHTH"/>
</dbReference>
<proteinExistence type="predicted"/>
<feature type="domain" description="DNA-binding protein Rv2175c wHTH" evidence="2">
    <location>
        <begin position="7"/>
        <end position="62"/>
    </location>
</feature>
<evidence type="ECO:0000313" key="4">
    <source>
        <dbReference type="Proteomes" id="UP000295805"/>
    </source>
</evidence>
<organism evidence="3 4">
    <name type="scientific">Dietzia cinnamea</name>
    <dbReference type="NCBI Taxonomy" id="321318"/>
    <lineage>
        <taxon>Bacteria</taxon>
        <taxon>Bacillati</taxon>
        <taxon>Actinomycetota</taxon>
        <taxon>Actinomycetes</taxon>
        <taxon>Mycobacteriales</taxon>
        <taxon>Dietziaceae</taxon>
        <taxon>Dietzia</taxon>
    </lineage>
</organism>
<dbReference type="GO" id="GO:0003677">
    <property type="term" value="F:DNA binding"/>
    <property type="evidence" value="ECO:0007669"/>
    <property type="project" value="InterPro"/>
</dbReference>
<dbReference type="AlphaFoldDB" id="A0A4R3ZS13"/>
<evidence type="ECO:0000259" key="1">
    <source>
        <dbReference type="Pfam" id="PF18367"/>
    </source>
</evidence>
<comment type="caution">
    <text evidence="3">The sequence shown here is derived from an EMBL/GenBank/DDBJ whole genome shotgun (WGS) entry which is preliminary data.</text>
</comment>
<sequence>MGGVSTVPHCDDVLPAGAETINLPEVSERLGIPVTRVHDLLRDGTLLAVRRAGVVVVPAVFLDDDEVVRFLPGLIAVLRDGGYRDEEILRWLFTEDDSLPGRPADALHGHRAREVMRRAQAMAF</sequence>
<name>A0A4R3ZS13_9ACTN</name>
<dbReference type="Pfam" id="PF18367">
    <property type="entry name" value="Rv2175c_C"/>
    <property type="match status" value="1"/>
</dbReference>
<evidence type="ECO:0000313" key="3">
    <source>
        <dbReference type="EMBL" id="TCW23000.1"/>
    </source>
</evidence>
<dbReference type="Proteomes" id="UP000295805">
    <property type="component" value="Unassembled WGS sequence"/>
</dbReference>
<accession>A0A4R3ZS13</accession>
<evidence type="ECO:0000259" key="2">
    <source>
        <dbReference type="Pfam" id="PF21531"/>
    </source>
</evidence>
<protein>
    <submittedName>
        <fullName evidence="3">Uncharacterized protein</fullName>
    </submittedName>
</protein>
<dbReference type="EMBL" id="SMCX01000016">
    <property type="protein sequence ID" value="TCW23000.1"/>
    <property type="molecule type" value="Genomic_DNA"/>
</dbReference>
<gene>
    <name evidence="3" type="ORF">EDD19_11637</name>
</gene>
<dbReference type="InterPro" id="IPR041098">
    <property type="entry name" value="Rv2175c_C"/>
</dbReference>